<dbReference type="AlphaFoldDB" id="A0A7C9DD80"/>
<reference evidence="2" key="1">
    <citation type="journal article" date="2013" name="J. Plant Res.">
        <title>Effect of fungi and light on seed germination of three Opuntia species from semiarid lands of central Mexico.</title>
        <authorList>
            <person name="Delgado-Sanchez P."/>
            <person name="Jimenez-Bremont J.F."/>
            <person name="Guerrero-Gonzalez Mde L."/>
            <person name="Flores J."/>
        </authorList>
    </citation>
    <scope>NUCLEOTIDE SEQUENCE</scope>
    <source>
        <tissue evidence="2">Cladode</tissue>
    </source>
</reference>
<name>A0A7C9DD80_OPUST</name>
<feature type="region of interest" description="Disordered" evidence="1">
    <location>
        <begin position="1"/>
        <end position="31"/>
    </location>
</feature>
<accession>A0A7C9DD80</accession>
<protein>
    <submittedName>
        <fullName evidence="2">Uncharacterized protein</fullName>
    </submittedName>
</protein>
<evidence type="ECO:0000256" key="1">
    <source>
        <dbReference type="SAM" id="MobiDB-lite"/>
    </source>
</evidence>
<organism evidence="2">
    <name type="scientific">Opuntia streptacantha</name>
    <name type="common">Prickly pear cactus</name>
    <name type="synonym">Opuntia cardona</name>
    <dbReference type="NCBI Taxonomy" id="393608"/>
    <lineage>
        <taxon>Eukaryota</taxon>
        <taxon>Viridiplantae</taxon>
        <taxon>Streptophyta</taxon>
        <taxon>Embryophyta</taxon>
        <taxon>Tracheophyta</taxon>
        <taxon>Spermatophyta</taxon>
        <taxon>Magnoliopsida</taxon>
        <taxon>eudicotyledons</taxon>
        <taxon>Gunneridae</taxon>
        <taxon>Pentapetalae</taxon>
        <taxon>Caryophyllales</taxon>
        <taxon>Cactineae</taxon>
        <taxon>Cactaceae</taxon>
        <taxon>Opuntioideae</taxon>
        <taxon>Opuntia</taxon>
    </lineage>
</organism>
<reference evidence="2" key="2">
    <citation type="submission" date="2020-07" db="EMBL/GenBank/DDBJ databases">
        <authorList>
            <person name="Vera ALvarez R."/>
            <person name="Arias-Moreno D.M."/>
            <person name="Jimenez-Jacinto V."/>
            <person name="Jimenez-Bremont J.F."/>
            <person name="Swaminathan K."/>
            <person name="Moose S.P."/>
            <person name="Guerrero-Gonzalez M.L."/>
            <person name="Marino-Ramirez L."/>
            <person name="Landsman D."/>
            <person name="Rodriguez-Kessler M."/>
            <person name="Delgado-Sanchez P."/>
        </authorList>
    </citation>
    <scope>NUCLEOTIDE SEQUENCE</scope>
    <source>
        <tissue evidence="2">Cladode</tissue>
    </source>
</reference>
<sequence length="101" mass="11124">MSDSEKIQNHLLMAHQHSHKKGSHPSTPSNVGQLSISLHHHLGNFNNPGSCCKAERCVARTVAQLQVTVAHFVHHVSHQVYLFCCCRDVECPVVSLCDGCV</sequence>
<proteinExistence type="predicted"/>
<evidence type="ECO:0000313" key="2">
    <source>
        <dbReference type="EMBL" id="MBA4635488.1"/>
    </source>
</evidence>
<dbReference type="EMBL" id="GISG01095523">
    <property type="protein sequence ID" value="MBA4635488.1"/>
    <property type="molecule type" value="Transcribed_RNA"/>
</dbReference>